<gene>
    <name evidence="2" type="ORF">KDH_27600</name>
</gene>
<keyword evidence="1" id="KW-0812">Transmembrane</keyword>
<evidence type="ECO:0000313" key="3">
    <source>
        <dbReference type="Proteomes" id="UP001344906"/>
    </source>
</evidence>
<proteinExistence type="predicted"/>
<comment type="caution">
    <text evidence="2">The sequence shown here is derived from an EMBL/GenBank/DDBJ whole genome shotgun (WGS) entry which is preliminary data.</text>
</comment>
<feature type="transmembrane region" description="Helical" evidence="1">
    <location>
        <begin position="6"/>
        <end position="30"/>
    </location>
</feature>
<evidence type="ECO:0000313" key="2">
    <source>
        <dbReference type="EMBL" id="GLV55916.1"/>
    </source>
</evidence>
<organism evidence="2 3">
    <name type="scientific">Dictyobacter halimunensis</name>
    <dbReference type="NCBI Taxonomy" id="3026934"/>
    <lineage>
        <taxon>Bacteria</taxon>
        <taxon>Bacillati</taxon>
        <taxon>Chloroflexota</taxon>
        <taxon>Ktedonobacteria</taxon>
        <taxon>Ktedonobacterales</taxon>
        <taxon>Dictyobacteraceae</taxon>
        <taxon>Dictyobacter</taxon>
    </lineage>
</organism>
<evidence type="ECO:0000256" key="1">
    <source>
        <dbReference type="SAM" id="Phobius"/>
    </source>
</evidence>
<keyword evidence="3" id="KW-1185">Reference proteome</keyword>
<protein>
    <recommendedName>
        <fullName evidence="4">DUF4760 domain-containing protein</fullName>
    </recommendedName>
</protein>
<keyword evidence="1" id="KW-1133">Transmembrane helix</keyword>
<dbReference type="Proteomes" id="UP001344906">
    <property type="component" value="Unassembled WGS sequence"/>
</dbReference>
<sequence length="165" mass="18778">MLDQTIASLLSTVLGGFLTIVGGFIAIYFTQHMTNKAEKKRLALVKIEEAYILTYEVTAGLRSYVARIGREIISSENLQVDWQFNEDFLNTNYLIVQKLGMVIQLYFPEIQGDFKEFSISMRECLNSSSQIGVTRDRDEFKNIIAKVEEAHSNMNLAIAKLIEKV</sequence>
<dbReference type="EMBL" id="BSRI01000001">
    <property type="protein sequence ID" value="GLV55916.1"/>
    <property type="molecule type" value="Genomic_DNA"/>
</dbReference>
<keyword evidence="1" id="KW-0472">Membrane</keyword>
<reference evidence="2 3" key="1">
    <citation type="submission" date="2023-02" db="EMBL/GenBank/DDBJ databases">
        <title>Dictyobacter halimunensis sp. nov., a new member of the class Ktedonobacteria from forest soil in a geothermal area.</title>
        <authorList>
            <person name="Rachmania M.K."/>
            <person name="Ningsih F."/>
            <person name="Sakai Y."/>
            <person name="Yabe S."/>
            <person name="Yokota A."/>
            <person name="Sjamsuridzal W."/>
        </authorList>
    </citation>
    <scope>NUCLEOTIDE SEQUENCE [LARGE SCALE GENOMIC DNA]</scope>
    <source>
        <strain evidence="2 3">S3.2.2.5</strain>
    </source>
</reference>
<name>A0ABQ6FTW5_9CHLR</name>
<accession>A0ABQ6FTW5</accession>
<dbReference type="RefSeq" id="WP_338250704.1">
    <property type="nucleotide sequence ID" value="NZ_BSRI01000001.1"/>
</dbReference>
<evidence type="ECO:0008006" key="4">
    <source>
        <dbReference type="Google" id="ProtNLM"/>
    </source>
</evidence>